<keyword evidence="3 9" id="KW-0813">Transport</keyword>
<evidence type="ECO:0000313" key="12">
    <source>
        <dbReference type="Proteomes" id="UP000318878"/>
    </source>
</evidence>
<dbReference type="SMART" id="SM00924">
    <property type="entry name" value="MgtE_N"/>
    <property type="match status" value="1"/>
</dbReference>
<accession>A0A5C5V904</accession>
<reference evidence="11 12" key="1">
    <citation type="submission" date="2019-02" db="EMBL/GenBank/DDBJ databases">
        <title>Deep-cultivation of Planctomycetes and their phenomic and genomic characterization uncovers novel biology.</title>
        <authorList>
            <person name="Wiegand S."/>
            <person name="Jogler M."/>
            <person name="Boedeker C."/>
            <person name="Pinto D."/>
            <person name="Vollmers J."/>
            <person name="Rivas-Marin E."/>
            <person name="Kohn T."/>
            <person name="Peeters S.H."/>
            <person name="Heuer A."/>
            <person name="Rast P."/>
            <person name="Oberbeckmann S."/>
            <person name="Bunk B."/>
            <person name="Jeske O."/>
            <person name="Meyerdierks A."/>
            <person name="Storesund J.E."/>
            <person name="Kallscheuer N."/>
            <person name="Luecker S."/>
            <person name="Lage O.M."/>
            <person name="Pohl T."/>
            <person name="Merkel B.J."/>
            <person name="Hornburger P."/>
            <person name="Mueller R.-W."/>
            <person name="Bruemmer F."/>
            <person name="Labrenz M."/>
            <person name="Spormann A.M."/>
            <person name="Op Den Camp H."/>
            <person name="Overmann J."/>
            <person name="Amann R."/>
            <person name="Jetten M.S.M."/>
            <person name="Mascher T."/>
            <person name="Medema M.H."/>
            <person name="Devos D.P."/>
            <person name="Kaster A.-K."/>
            <person name="Ovreas L."/>
            <person name="Rohde M."/>
            <person name="Galperin M.Y."/>
            <person name="Jogler C."/>
        </authorList>
    </citation>
    <scope>NUCLEOTIDE SEQUENCE [LARGE SCALE GENOMIC DNA]</scope>
    <source>
        <strain evidence="11 12">Enr8</strain>
    </source>
</reference>
<evidence type="ECO:0000256" key="8">
    <source>
        <dbReference type="PROSITE-ProRule" id="PRU00703"/>
    </source>
</evidence>
<dbReference type="RefSeq" id="WP_146430718.1">
    <property type="nucleotide sequence ID" value="NZ_SJPF01000002.1"/>
</dbReference>
<feature type="transmembrane region" description="Helical" evidence="9">
    <location>
        <begin position="385"/>
        <end position="407"/>
    </location>
</feature>
<comment type="caution">
    <text evidence="11">The sequence shown here is derived from an EMBL/GenBank/DDBJ whole genome shotgun (WGS) entry which is preliminary data.</text>
</comment>
<feature type="transmembrane region" description="Helical" evidence="9">
    <location>
        <begin position="427"/>
        <end position="448"/>
    </location>
</feature>
<dbReference type="InterPro" id="IPR000644">
    <property type="entry name" value="CBS_dom"/>
</dbReference>
<comment type="subunit">
    <text evidence="9">Homodimer.</text>
</comment>
<dbReference type="OrthoDB" id="9790355at2"/>
<dbReference type="Gene3D" id="1.25.60.10">
    <property type="entry name" value="MgtE N-terminal domain-like"/>
    <property type="match status" value="1"/>
</dbReference>
<dbReference type="Pfam" id="PF01769">
    <property type="entry name" value="MgtE"/>
    <property type="match status" value="1"/>
</dbReference>
<comment type="similarity">
    <text evidence="2 9">Belongs to the SLC41A transporter family.</text>
</comment>
<evidence type="ECO:0000256" key="4">
    <source>
        <dbReference type="ARBA" id="ARBA00022692"/>
    </source>
</evidence>
<evidence type="ECO:0000256" key="2">
    <source>
        <dbReference type="ARBA" id="ARBA00009749"/>
    </source>
</evidence>
<keyword evidence="6 9" id="KW-1133">Transmembrane helix</keyword>
<dbReference type="SUPFAM" id="SSF54631">
    <property type="entry name" value="CBS-domain pair"/>
    <property type="match status" value="1"/>
</dbReference>
<evidence type="ECO:0000313" key="11">
    <source>
        <dbReference type="EMBL" id="TWT34453.1"/>
    </source>
</evidence>
<dbReference type="SUPFAM" id="SSF161093">
    <property type="entry name" value="MgtE membrane domain-like"/>
    <property type="match status" value="1"/>
</dbReference>
<feature type="transmembrane region" description="Helical" evidence="9">
    <location>
        <begin position="360"/>
        <end position="378"/>
    </location>
</feature>
<dbReference type="InterPro" id="IPR046342">
    <property type="entry name" value="CBS_dom_sf"/>
</dbReference>
<sequence>MMNLLYLPELREMLAENDHEGLLEFCTALHPARTAEFMEALTAEEVWNVLRHADTQLASEIFAYFEHPFQVEIIESRDPAEVAEMISCMSADDRVDLLSGVEDETVNAILALLSLEERRDFHRLARYPEGVAGAIMTTEVARLPEILTVRQALDEIMRQAENLETIYYVYVTDDNDRLHGVVSTRQLVSSLGKPDRKLSELMEPEVIHAQVTEDQEEVLRKMADYDLLAIPVVDDTLQLVGIITHDDILDVVLEEAEEDAYRAAAVEPLEESYLQTPVLTLSWKRGVWLTILFGGALLTVMTLSQFEEELNKYAWLVPFIPLVISTGGNTGNQSATLIIMALNKGDVSIYDWLTVLRREMLMGLILGSLLCVFGFGIAMIEAPSLWAALVVPITVIVVVLAGTIVGSMLPLLFKSLNLDPALMSNPFVAGVIDLVGILIYMSVTILLLGE</sequence>
<organism evidence="11 12">
    <name type="scientific">Blastopirellula retiformator</name>
    <dbReference type="NCBI Taxonomy" id="2527970"/>
    <lineage>
        <taxon>Bacteria</taxon>
        <taxon>Pseudomonadati</taxon>
        <taxon>Planctomycetota</taxon>
        <taxon>Planctomycetia</taxon>
        <taxon>Pirellulales</taxon>
        <taxon>Pirellulaceae</taxon>
        <taxon>Blastopirellula</taxon>
    </lineage>
</organism>
<dbReference type="Gene3D" id="1.10.357.20">
    <property type="entry name" value="SLC41 divalent cation transporters, integral membrane domain"/>
    <property type="match status" value="1"/>
</dbReference>
<comment type="caution">
    <text evidence="9">Lacks conserved residue(s) required for the propagation of feature annotation.</text>
</comment>
<evidence type="ECO:0000259" key="10">
    <source>
        <dbReference type="PROSITE" id="PS51371"/>
    </source>
</evidence>
<protein>
    <recommendedName>
        <fullName evidence="9">Magnesium transporter MgtE</fullName>
    </recommendedName>
</protein>
<dbReference type="GO" id="GO:0005886">
    <property type="term" value="C:plasma membrane"/>
    <property type="evidence" value="ECO:0007669"/>
    <property type="project" value="UniProtKB-SubCell"/>
</dbReference>
<dbReference type="CDD" id="cd04606">
    <property type="entry name" value="CBS_pair_Mg_transporter"/>
    <property type="match status" value="1"/>
</dbReference>
<dbReference type="PANTHER" id="PTHR43773">
    <property type="entry name" value="MAGNESIUM TRANSPORTER MGTE"/>
    <property type="match status" value="1"/>
</dbReference>
<dbReference type="SMART" id="SM00116">
    <property type="entry name" value="CBS"/>
    <property type="match status" value="2"/>
</dbReference>
<keyword evidence="7 9" id="KW-0472">Membrane</keyword>
<dbReference type="Proteomes" id="UP000318878">
    <property type="component" value="Unassembled WGS sequence"/>
</dbReference>
<keyword evidence="8" id="KW-0129">CBS domain</keyword>
<dbReference type="InterPro" id="IPR006668">
    <property type="entry name" value="Mg_transptr_MgtE_intracell_dom"/>
</dbReference>
<dbReference type="AlphaFoldDB" id="A0A5C5V904"/>
<evidence type="ECO:0000256" key="6">
    <source>
        <dbReference type="ARBA" id="ARBA00022989"/>
    </source>
</evidence>
<dbReference type="InterPro" id="IPR036739">
    <property type="entry name" value="SLC41_membr_dom_sf"/>
</dbReference>
<feature type="domain" description="CBS" evidence="10">
    <location>
        <begin position="202"/>
        <end position="258"/>
    </location>
</feature>
<name>A0A5C5V904_9BACT</name>
<evidence type="ECO:0000256" key="9">
    <source>
        <dbReference type="RuleBase" id="RU362011"/>
    </source>
</evidence>
<dbReference type="EMBL" id="SJPF01000002">
    <property type="protein sequence ID" value="TWT34453.1"/>
    <property type="molecule type" value="Genomic_DNA"/>
</dbReference>
<dbReference type="Gene3D" id="3.10.580.10">
    <property type="entry name" value="CBS-domain"/>
    <property type="match status" value="1"/>
</dbReference>
<comment type="function">
    <text evidence="9">Acts as a magnesium transporter.</text>
</comment>
<keyword evidence="9" id="KW-0479">Metal-binding</keyword>
<dbReference type="GO" id="GO:0015095">
    <property type="term" value="F:magnesium ion transmembrane transporter activity"/>
    <property type="evidence" value="ECO:0007669"/>
    <property type="project" value="UniProtKB-UniRule"/>
</dbReference>
<dbReference type="SUPFAM" id="SSF158791">
    <property type="entry name" value="MgtE N-terminal domain-like"/>
    <property type="match status" value="1"/>
</dbReference>
<dbReference type="Pfam" id="PF00571">
    <property type="entry name" value="CBS"/>
    <property type="match status" value="2"/>
</dbReference>
<dbReference type="PANTHER" id="PTHR43773:SF1">
    <property type="entry name" value="MAGNESIUM TRANSPORTER MGTE"/>
    <property type="match status" value="1"/>
</dbReference>
<dbReference type="NCBIfam" id="TIGR00400">
    <property type="entry name" value="mgtE"/>
    <property type="match status" value="1"/>
</dbReference>
<dbReference type="GO" id="GO:0046872">
    <property type="term" value="F:metal ion binding"/>
    <property type="evidence" value="ECO:0007669"/>
    <property type="project" value="UniProtKB-KW"/>
</dbReference>
<keyword evidence="5 9" id="KW-0460">Magnesium</keyword>
<dbReference type="InterPro" id="IPR006667">
    <property type="entry name" value="SLC41_membr_dom"/>
</dbReference>
<dbReference type="PROSITE" id="PS51371">
    <property type="entry name" value="CBS"/>
    <property type="match status" value="2"/>
</dbReference>
<dbReference type="InterPro" id="IPR038076">
    <property type="entry name" value="MgtE_N_sf"/>
</dbReference>
<comment type="subcellular location">
    <subcellularLocation>
        <location evidence="9">Cell membrane</location>
        <topology evidence="9">Multi-pass membrane protein</topology>
    </subcellularLocation>
    <subcellularLocation>
        <location evidence="1">Membrane</location>
        <topology evidence="1">Multi-pass membrane protein</topology>
    </subcellularLocation>
</comment>
<dbReference type="Pfam" id="PF03448">
    <property type="entry name" value="MgtE_N"/>
    <property type="match status" value="1"/>
</dbReference>
<keyword evidence="9" id="KW-1003">Cell membrane</keyword>
<gene>
    <name evidence="11" type="ORF">Enr8_18620</name>
</gene>
<feature type="transmembrane region" description="Helical" evidence="9">
    <location>
        <begin position="287"/>
        <end position="306"/>
    </location>
</feature>
<evidence type="ECO:0000256" key="1">
    <source>
        <dbReference type="ARBA" id="ARBA00004141"/>
    </source>
</evidence>
<evidence type="ECO:0000256" key="5">
    <source>
        <dbReference type="ARBA" id="ARBA00022842"/>
    </source>
</evidence>
<feature type="domain" description="CBS" evidence="10">
    <location>
        <begin position="136"/>
        <end position="198"/>
    </location>
</feature>
<proteinExistence type="inferred from homology"/>
<keyword evidence="4 9" id="KW-0812">Transmembrane</keyword>
<evidence type="ECO:0000256" key="3">
    <source>
        <dbReference type="ARBA" id="ARBA00022448"/>
    </source>
</evidence>
<dbReference type="InterPro" id="IPR006669">
    <property type="entry name" value="MgtE_transporter"/>
</dbReference>
<keyword evidence="12" id="KW-1185">Reference proteome</keyword>
<evidence type="ECO:0000256" key="7">
    <source>
        <dbReference type="ARBA" id="ARBA00023136"/>
    </source>
</evidence>